<protein>
    <submittedName>
        <fullName evidence="1">Uncharacterized protein</fullName>
    </submittedName>
</protein>
<name>A0ABN3V374_9ACTN</name>
<reference evidence="1 2" key="1">
    <citation type="journal article" date="2019" name="Int. J. Syst. Evol. Microbiol.">
        <title>The Global Catalogue of Microorganisms (GCM) 10K type strain sequencing project: providing services to taxonomists for standard genome sequencing and annotation.</title>
        <authorList>
            <consortium name="The Broad Institute Genomics Platform"/>
            <consortium name="The Broad Institute Genome Sequencing Center for Infectious Disease"/>
            <person name="Wu L."/>
            <person name="Ma J."/>
        </authorList>
    </citation>
    <scope>NUCLEOTIDE SEQUENCE [LARGE SCALE GENOMIC DNA]</scope>
    <source>
        <strain evidence="1 2">JCM 9095</strain>
    </source>
</reference>
<evidence type="ECO:0000313" key="1">
    <source>
        <dbReference type="EMBL" id="GAA2775392.1"/>
    </source>
</evidence>
<dbReference type="EMBL" id="BAAAUH010000184">
    <property type="protein sequence ID" value="GAA2775392.1"/>
    <property type="molecule type" value="Genomic_DNA"/>
</dbReference>
<dbReference type="Proteomes" id="UP001501866">
    <property type="component" value="Unassembled WGS sequence"/>
</dbReference>
<accession>A0ABN3V374</accession>
<evidence type="ECO:0000313" key="2">
    <source>
        <dbReference type="Proteomes" id="UP001501866"/>
    </source>
</evidence>
<gene>
    <name evidence="1" type="ORF">GCM10010451_68620</name>
</gene>
<keyword evidence="2" id="KW-1185">Reference proteome</keyword>
<comment type="caution">
    <text evidence="1">The sequence shown here is derived from an EMBL/GenBank/DDBJ whole genome shotgun (WGS) entry which is preliminary data.</text>
</comment>
<sequence>MSLNPKRLRPMPFARLNEAQSVHNRMVRSTAEQLVREGFEVFADHIGWSGGTPIEVDGYRPDIIAIKNRQMYLLEVETMDSYNKEHCISQISAFSKALPETHVILPAGYMSTQYAIPYLKYTMAKRNISAHIGTCNLLTRHTDFRL</sequence>
<proteinExistence type="predicted"/>
<organism evidence="1 2">
    <name type="scientific">Streptomyces virens</name>
    <dbReference type="NCBI Taxonomy" id="285572"/>
    <lineage>
        <taxon>Bacteria</taxon>
        <taxon>Bacillati</taxon>
        <taxon>Actinomycetota</taxon>
        <taxon>Actinomycetes</taxon>
        <taxon>Kitasatosporales</taxon>
        <taxon>Streptomycetaceae</taxon>
        <taxon>Streptomyces</taxon>
    </lineage>
</organism>
<dbReference type="RefSeq" id="WP_346140150.1">
    <property type="nucleotide sequence ID" value="NZ_BAAAUH010000184.1"/>
</dbReference>